<dbReference type="InterPro" id="IPR055731">
    <property type="entry name" value="Pam3_gp33-like"/>
</dbReference>
<evidence type="ECO:0000313" key="2">
    <source>
        <dbReference type="EMBL" id="PSK11672.1"/>
    </source>
</evidence>
<reference evidence="2 3" key="1">
    <citation type="submission" date="2018-03" db="EMBL/GenBank/DDBJ databases">
        <title>Brevisbacillus phylogenomics.</title>
        <authorList>
            <person name="Dunlap C."/>
        </authorList>
    </citation>
    <scope>NUCLEOTIDE SEQUENCE [LARGE SCALE GENOMIC DNA]</scope>
    <source>
        <strain evidence="2 3">NRRL B-41110</strain>
    </source>
</reference>
<dbReference type="RefSeq" id="WP_106834067.1">
    <property type="nucleotide sequence ID" value="NZ_JARMEW010000044.1"/>
</dbReference>
<dbReference type="GeneID" id="95750358"/>
<protein>
    <submittedName>
        <fullName evidence="2">Uncharacterized protein</fullName>
    </submittedName>
</protein>
<evidence type="ECO:0000256" key="1">
    <source>
        <dbReference type="SAM" id="Coils"/>
    </source>
</evidence>
<feature type="coiled-coil region" evidence="1">
    <location>
        <begin position="14"/>
        <end position="55"/>
    </location>
</feature>
<sequence>MDTADQIVQQHSPVFALADQLVALRERKEQLKAQTENNNAEIERTERELLEQMQENDLQNFKRSGKQFICSTKVWASAVDKDKVYDWMKNNGYGDLVKETVNANSFNSLVKELLDQDGFVPEEVADVINVTERATIIVRKG</sequence>
<organism evidence="2 3">
    <name type="scientific">Brevibacillus porteri</name>
    <dbReference type="NCBI Taxonomy" id="2126350"/>
    <lineage>
        <taxon>Bacteria</taxon>
        <taxon>Bacillati</taxon>
        <taxon>Bacillota</taxon>
        <taxon>Bacilli</taxon>
        <taxon>Bacillales</taxon>
        <taxon>Paenibacillaceae</taxon>
        <taxon>Brevibacillus</taxon>
    </lineage>
</organism>
<keyword evidence="1" id="KW-0175">Coiled coil</keyword>
<keyword evidence="3" id="KW-1185">Reference proteome</keyword>
<name>A0ABX5FS82_9BACL</name>
<gene>
    <name evidence="2" type="ORF">C7R92_09510</name>
</gene>
<dbReference type="Pfam" id="PF23984">
    <property type="entry name" value="DUF7307"/>
    <property type="match status" value="1"/>
</dbReference>
<dbReference type="EMBL" id="PXZO01000016">
    <property type="protein sequence ID" value="PSK11672.1"/>
    <property type="molecule type" value="Genomic_DNA"/>
</dbReference>
<accession>A0ABX5FS82</accession>
<proteinExistence type="predicted"/>
<comment type="caution">
    <text evidence="2">The sequence shown here is derived from an EMBL/GenBank/DDBJ whole genome shotgun (WGS) entry which is preliminary data.</text>
</comment>
<dbReference type="Proteomes" id="UP000241645">
    <property type="component" value="Unassembled WGS sequence"/>
</dbReference>
<evidence type="ECO:0000313" key="3">
    <source>
        <dbReference type="Proteomes" id="UP000241645"/>
    </source>
</evidence>